<evidence type="ECO:0000313" key="3">
    <source>
        <dbReference type="Proteomes" id="UP000095767"/>
    </source>
</evidence>
<sequence length="388" mass="43225">MWPSTLSRKVKGTDDMALPEGGMVAIPDLRGDRVGEYFSISLTDSNKGWHSEWFYVANPSLPLSAFTGKPIEKTVKWNWGAVVEEKRMWVELALTTLGPLKEAGLTGIKVLWTLFERRIQPLKARARPLFQYSGVGNPTRVSPEVLEPVEVRSRVWTMIKKKMTVDEVADLDHHEADQALLPAAKWEGYDPPCPLCSRMCYPPMPKDMDRRAANWAKWERQLAQSLERKKLQAARGADHERRAREGTPSEETEVTDDCDDDDDDDDDDKDDIGARIDMLLGLGKHSAEEMLGEPSSKWVRGDPGQGSSGAAPSSGLALAQSGDAPSTTGEAPRDSEATPLRPTQPERLEEMPLAAAQPWRLETQAPPRPCCRPCWPCHRHLRCPLSQG</sequence>
<dbReference type="Proteomes" id="UP000095767">
    <property type="component" value="Unassembled WGS sequence"/>
</dbReference>
<name>A0A1E5VGF8_9POAL</name>
<feature type="compositionally biased region" description="Basic and acidic residues" evidence="1">
    <location>
        <begin position="227"/>
        <end position="247"/>
    </location>
</feature>
<dbReference type="STRING" id="888268.A0A1E5VGF8"/>
<feature type="compositionally biased region" description="Low complexity" evidence="1">
    <location>
        <begin position="308"/>
        <end position="322"/>
    </location>
</feature>
<evidence type="ECO:0000313" key="2">
    <source>
        <dbReference type="EMBL" id="OEL24228.1"/>
    </source>
</evidence>
<gene>
    <name evidence="2" type="ORF">BAE44_0014753</name>
</gene>
<accession>A0A1E5VGF8</accession>
<feature type="region of interest" description="Disordered" evidence="1">
    <location>
        <begin position="287"/>
        <end position="365"/>
    </location>
</feature>
<dbReference type="PANTHER" id="PTHR33026">
    <property type="entry name" value="OS06G0360600 PROTEIN"/>
    <property type="match status" value="1"/>
</dbReference>
<dbReference type="AlphaFoldDB" id="A0A1E5VGF8"/>
<evidence type="ECO:0000256" key="1">
    <source>
        <dbReference type="SAM" id="MobiDB-lite"/>
    </source>
</evidence>
<proteinExistence type="predicted"/>
<feature type="compositionally biased region" description="Acidic residues" evidence="1">
    <location>
        <begin position="248"/>
        <end position="270"/>
    </location>
</feature>
<feature type="region of interest" description="Disordered" evidence="1">
    <location>
        <begin position="227"/>
        <end position="272"/>
    </location>
</feature>
<reference evidence="2 3" key="1">
    <citation type="submission" date="2016-09" db="EMBL/GenBank/DDBJ databases">
        <title>The draft genome of Dichanthelium oligosanthes: A C3 panicoid grass species.</title>
        <authorList>
            <person name="Studer A.J."/>
            <person name="Schnable J.C."/>
            <person name="Brutnell T.P."/>
        </authorList>
    </citation>
    <scope>NUCLEOTIDE SEQUENCE [LARGE SCALE GENOMIC DNA]</scope>
    <source>
        <strain evidence="3">cv. Kellogg 1175</strain>
        <tissue evidence="2">Leaf</tissue>
    </source>
</reference>
<comment type="caution">
    <text evidence="2">The sequence shown here is derived from an EMBL/GenBank/DDBJ whole genome shotgun (WGS) entry which is preliminary data.</text>
</comment>
<keyword evidence="3" id="KW-1185">Reference proteome</keyword>
<organism evidence="2 3">
    <name type="scientific">Dichanthelium oligosanthes</name>
    <dbReference type="NCBI Taxonomy" id="888268"/>
    <lineage>
        <taxon>Eukaryota</taxon>
        <taxon>Viridiplantae</taxon>
        <taxon>Streptophyta</taxon>
        <taxon>Embryophyta</taxon>
        <taxon>Tracheophyta</taxon>
        <taxon>Spermatophyta</taxon>
        <taxon>Magnoliopsida</taxon>
        <taxon>Liliopsida</taxon>
        <taxon>Poales</taxon>
        <taxon>Poaceae</taxon>
        <taxon>PACMAD clade</taxon>
        <taxon>Panicoideae</taxon>
        <taxon>Panicodae</taxon>
        <taxon>Paniceae</taxon>
        <taxon>Dichantheliinae</taxon>
        <taxon>Dichanthelium</taxon>
    </lineage>
</organism>
<dbReference type="PANTHER" id="PTHR33026:SF7">
    <property type="entry name" value="OS03G0100275 PROTEIN"/>
    <property type="match status" value="1"/>
</dbReference>
<dbReference type="EMBL" id="LWDX02040212">
    <property type="protein sequence ID" value="OEL24228.1"/>
    <property type="molecule type" value="Genomic_DNA"/>
</dbReference>
<protein>
    <submittedName>
        <fullName evidence="2">Uncharacterized protein</fullName>
    </submittedName>
</protein>